<comment type="caution">
    <text evidence="1">The sequence shown here is derived from an EMBL/GenBank/DDBJ whole genome shotgun (WGS) entry which is preliminary data.</text>
</comment>
<reference evidence="1" key="1">
    <citation type="submission" date="2017-08" db="EMBL/GenBank/DDBJ databases">
        <authorList>
            <person name="Imhoff J.F."/>
            <person name="Rahn T."/>
            <person name="Kuenzel S."/>
            <person name="Neulinger S.C."/>
        </authorList>
    </citation>
    <scope>NUCLEOTIDE SEQUENCE</scope>
    <source>
        <strain evidence="1">DSM 11080</strain>
    </source>
</reference>
<dbReference type="Proteomes" id="UP001296776">
    <property type="component" value="Unassembled WGS sequence"/>
</dbReference>
<evidence type="ECO:0000313" key="1">
    <source>
        <dbReference type="EMBL" id="MBK1705701.1"/>
    </source>
</evidence>
<gene>
    <name evidence="1" type="ORF">CKO40_14325</name>
</gene>
<dbReference type="RefSeq" id="WP_200346920.1">
    <property type="nucleotide sequence ID" value="NZ_NRSJ01000026.1"/>
</dbReference>
<sequence length="109" mass="12041">MTDKPDPAPESDDPQLLAAKLAGETAKIPWSQLQRFFAQGRAVEVRAGTDLIAVGTAMSRDETDRIETWMAEGRVRPVPDDQAKRWVSEDALVWALVVRPWVLVQAVSG</sequence>
<proteinExistence type="predicted"/>
<reference evidence="1" key="2">
    <citation type="journal article" date="2020" name="Microorganisms">
        <title>Osmotic Adaptation and Compatible Solute Biosynthesis of Phototrophic Bacteria as Revealed from Genome Analyses.</title>
        <authorList>
            <person name="Imhoff J.F."/>
            <person name="Rahn T."/>
            <person name="Kunzel S."/>
            <person name="Keller A."/>
            <person name="Neulinger S.C."/>
        </authorList>
    </citation>
    <scope>NUCLEOTIDE SEQUENCE</scope>
    <source>
        <strain evidence="1">DSM 11080</strain>
    </source>
</reference>
<organism evidence="1 2">
    <name type="scientific">Halochromatium glycolicum</name>
    <dbReference type="NCBI Taxonomy" id="85075"/>
    <lineage>
        <taxon>Bacteria</taxon>
        <taxon>Pseudomonadati</taxon>
        <taxon>Pseudomonadota</taxon>
        <taxon>Gammaproteobacteria</taxon>
        <taxon>Chromatiales</taxon>
        <taxon>Chromatiaceae</taxon>
        <taxon>Halochromatium</taxon>
    </lineage>
</organism>
<evidence type="ECO:0000313" key="2">
    <source>
        <dbReference type="Proteomes" id="UP001296776"/>
    </source>
</evidence>
<name>A0AAJ0U5K2_9GAMM</name>
<keyword evidence="2" id="KW-1185">Reference proteome</keyword>
<dbReference type="EMBL" id="NRSJ01000026">
    <property type="protein sequence ID" value="MBK1705701.1"/>
    <property type="molecule type" value="Genomic_DNA"/>
</dbReference>
<dbReference type="InterPro" id="IPR018741">
    <property type="entry name" value="DUF2288"/>
</dbReference>
<accession>A0AAJ0U5K2</accession>
<dbReference type="AlphaFoldDB" id="A0AAJ0U5K2"/>
<evidence type="ECO:0008006" key="3">
    <source>
        <dbReference type="Google" id="ProtNLM"/>
    </source>
</evidence>
<dbReference type="Pfam" id="PF10052">
    <property type="entry name" value="DUF2288"/>
    <property type="match status" value="1"/>
</dbReference>
<protein>
    <recommendedName>
        <fullName evidence="3">DUF2288 domain-containing protein</fullName>
    </recommendedName>
</protein>